<protein>
    <recommendedName>
        <fullName evidence="3">Thioredoxin domain-containing protein</fullName>
    </recommendedName>
</protein>
<gene>
    <name evidence="4" type="ORF">NMOB1V02_LOCUS6120</name>
</gene>
<dbReference type="Pfam" id="PF00085">
    <property type="entry name" value="Thioredoxin"/>
    <property type="match status" value="1"/>
</dbReference>
<dbReference type="AlphaFoldDB" id="A0A7R9BPR6"/>
<dbReference type="GO" id="GO:0005783">
    <property type="term" value="C:endoplasmic reticulum"/>
    <property type="evidence" value="ECO:0007669"/>
    <property type="project" value="TreeGrafter"/>
</dbReference>
<dbReference type="PANTHER" id="PTHR18929">
    <property type="entry name" value="PROTEIN DISULFIDE ISOMERASE"/>
    <property type="match status" value="1"/>
</dbReference>
<proteinExistence type="inferred from homology"/>
<dbReference type="SUPFAM" id="SSF52833">
    <property type="entry name" value="Thioredoxin-like"/>
    <property type="match status" value="1"/>
</dbReference>
<feature type="domain" description="Thioredoxin" evidence="3">
    <location>
        <begin position="20"/>
        <end position="147"/>
    </location>
</feature>
<dbReference type="InterPro" id="IPR036249">
    <property type="entry name" value="Thioredoxin-like_sf"/>
</dbReference>
<dbReference type="InterPro" id="IPR013766">
    <property type="entry name" value="Thioredoxin_domain"/>
</dbReference>
<feature type="chain" id="PRO_5036403005" description="Thioredoxin domain-containing protein" evidence="2">
    <location>
        <begin position="27"/>
        <end position="155"/>
    </location>
</feature>
<feature type="signal peptide" evidence="2">
    <location>
        <begin position="1"/>
        <end position="26"/>
    </location>
</feature>
<dbReference type="GO" id="GO:0006457">
    <property type="term" value="P:protein folding"/>
    <property type="evidence" value="ECO:0007669"/>
    <property type="project" value="TreeGrafter"/>
</dbReference>
<dbReference type="EMBL" id="CAJPEX010001227">
    <property type="protein sequence ID" value="CAG0918566.1"/>
    <property type="molecule type" value="Genomic_DNA"/>
</dbReference>
<evidence type="ECO:0000256" key="2">
    <source>
        <dbReference type="SAM" id="SignalP"/>
    </source>
</evidence>
<dbReference type="EMBL" id="OA883264">
    <property type="protein sequence ID" value="CAD7278414.1"/>
    <property type="molecule type" value="Genomic_DNA"/>
</dbReference>
<accession>A0A7R9BPR6</accession>
<dbReference type="OrthoDB" id="427280at2759"/>
<dbReference type="CDD" id="cd02961">
    <property type="entry name" value="PDI_a_family"/>
    <property type="match status" value="1"/>
</dbReference>
<evidence type="ECO:0000313" key="5">
    <source>
        <dbReference type="Proteomes" id="UP000678499"/>
    </source>
</evidence>
<keyword evidence="2" id="KW-0732">Signal</keyword>
<dbReference type="Proteomes" id="UP000678499">
    <property type="component" value="Unassembled WGS sequence"/>
</dbReference>
<keyword evidence="5" id="KW-1185">Reference proteome</keyword>
<evidence type="ECO:0000256" key="1">
    <source>
        <dbReference type="ARBA" id="ARBA00006347"/>
    </source>
</evidence>
<dbReference type="GO" id="GO:0003756">
    <property type="term" value="F:protein disulfide isomerase activity"/>
    <property type="evidence" value="ECO:0007669"/>
    <property type="project" value="TreeGrafter"/>
</dbReference>
<dbReference type="PANTHER" id="PTHR18929:SF240">
    <property type="entry name" value="PROTEIN DISULFIDE-ISOMERASE"/>
    <property type="match status" value="1"/>
</dbReference>
<evidence type="ECO:0000259" key="3">
    <source>
        <dbReference type="PROSITE" id="PS51352"/>
    </source>
</evidence>
<dbReference type="GO" id="GO:0034976">
    <property type="term" value="P:response to endoplasmic reticulum stress"/>
    <property type="evidence" value="ECO:0007669"/>
    <property type="project" value="TreeGrafter"/>
</dbReference>
<comment type="similarity">
    <text evidence="1">Belongs to the protein disulfide isomerase family.</text>
</comment>
<name>A0A7R9BPR6_9CRUS</name>
<reference evidence="4" key="1">
    <citation type="submission" date="2020-11" db="EMBL/GenBank/DDBJ databases">
        <authorList>
            <person name="Tran Van P."/>
        </authorList>
    </citation>
    <scope>NUCLEOTIDE SEQUENCE</scope>
</reference>
<sequence length="155" mass="17649">MQKPARCRRIAWLFAMMAIVQNGVRGAEIEEKKSVRGQGTILLLDEDNFTEAVQEHSDLLVLFYAPWCSVSRGFLKDFIKAAAILQREKSSPVAAATVNMREEKRLVGRFTLPNFPIIRFYHNGKATRYPGGRGVKNLVKWVHSQQEKASKTRTE</sequence>
<dbReference type="Gene3D" id="3.40.30.10">
    <property type="entry name" value="Glutaredoxin"/>
    <property type="match status" value="1"/>
</dbReference>
<evidence type="ECO:0000313" key="4">
    <source>
        <dbReference type="EMBL" id="CAD7278414.1"/>
    </source>
</evidence>
<organism evidence="4">
    <name type="scientific">Notodromas monacha</name>
    <dbReference type="NCBI Taxonomy" id="399045"/>
    <lineage>
        <taxon>Eukaryota</taxon>
        <taxon>Metazoa</taxon>
        <taxon>Ecdysozoa</taxon>
        <taxon>Arthropoda</taxon>
        <taxon>Crustacea</taxon>
        <taxon>Oligostraca</taxon>
        <taxon>Ostracoda</taxon>
        <taxon>Podocopa</taxon>
        <taxon>Podocopida</taxon>
        <taxon>Cypridocopina</taxon>
        <taxon>Cypridoidea</taxon>
        <taxon>Cyprididae</taxon>
        <taxon>Notodromas</taxon>
    </lineage>
</organism>
<dbReference type="PROSITE" id="PS51352">
    <property type="entry name" value="THIOREDOXIN_2"/>
    <property type="match status" value="1"/>
</dbReference>